<gene>
    <name evidence="2" type="ORF">ACFP3R_06465</name>
</gene>
<feature type="region of interest" description="Disordered" evidence="1">
    <location>
        <begin position="199"/>
        <end position="226"/>
    </location>
</feature>
<dbReference type="EMBL" id="JBHSQO010000004">
    <property type="protein sequence ID" value="MFC6088911.1"/>
    <property type="molecule type" value="Genomic_DNA"/>
</dbReference>
<protein>
    <recommendedName>
        <fullName evidence="4">WD40 repeat domain-containing protein</fullName>
    </recommendedName>
</protein>
<proteinExistence type="predicted"/>
<comment type="caution">
    <text evidence="2">The sequence shown here is derived from an EMBL/GenBank/DDBJ whole genome shotgun (WGS) entry which is preliminary data.</text>
</comment>
<dbReference type="Proteomes" id="UP001596220">
    <property type="component" value="Unassembled WGS sequence"/>
</dbReference>
<feature type="region of interest" description="Disordered" evidence="1">
    <location>
        <begin position="1"/>
        <end position="27"/>
    </location>
</feature>
<feature type="compositionally biased region" description="Basic residues" evidence="1">
    <location>
        <begin position="214"/>
        <end position="226"/>
    </location>
</feature>
<evidence type="ECO:0000256" key="1">
    <source>
        <dbReference type="SAM" id="MobiDB-lite"/>
    </source>
</evidence>
<sequence length="226" mass="24110">MVALRAPRAPPDLGRPSGTPVGDGGHEVDVVGDEVLLLAPGGRVVARRGAPHVLDPTVPLGRPAFAPTADGSRVAVAVSGRVTVYSVPDLTPVRTLRLPSRADPDRPRDQERWGVDLFSAGDREVTAVCEGLLTRWPAGPVDPPLDLDARGPERDGDVEVLPRPGHPDEVLVLADRRHLEVWDVRDRAAKGRIAFALRAAGSDTGSLVPDPAGKRRPVPRRAHPRP</sequence>
<dbReference type="InterPro" id="IPR011044">
    <property type="entry name" value="Quino_amine_DH_bsu"/>
</dbReference>
<name>A0ABW1P0L1_9PSEU</name>
<evidence type="ECO:0008006" key="4">
    <source>
        <dbReference type="Google" id="ProtNLM"/>
    </source>
</evidence>
<accession>A0ABW1P0L1</accession>
<reference evidence="3" key="1">
    <citation type="journal article" date="2019" name="Int. J. Syst. Evol. Microbiol.">
        <title>The Global Catalogue of Microorganisms (GCM) 10K type strain sequencing project: providing services to taxonomists for standard genome sequencing and annotation.</title>
        <authorList>
            <consortium name="The Broad Institute Genomics Platform"/>
            <consortium name="The Broad Institute Genome Sequencing Center for Infectious Disease"/>
            <person name="Wu L."/>
            <person name="Ma J."/>
        </authorList>
    </citation>
    <scope>NUCLEOTIDE SEQUENCE [LARGE SCALE GENOMIC DNA]</scope>
    <source>
        <strain evidence="3">CGMCC 4.7246</strain>
    </source>
</reference>
<dbReference type="SUPFAM" id="SSF50969">
    <property type="entry name" value="YVTN repeat-like/Quinoprotein amine dehydrogenase"/>
    <property type="match status" value="1"/>
</dbReference>
<organism evidence="2 3">
    <name type="scientific">Saccharothrix lopnurensis</name>
    <dbReference type="NCBI Taxonomy" id="1670621"/>
    <lineage>
        <taxon>Bacteria</taxon>
        <taxon>Bacillati</taxon>
        <taxon>Actinomycetota</taxon>
        <taxon>Actinomycetes</taxon>
        <taxon>Pseudonocardiales</taxon>
        <taxon>Pseudonocardiaceae</taxon>
        <taxon>Saccharothrix</taxon>
    </lineage>
</organism>
<evidence type="ECO:0000313" key="2">
    <source>
        <dbReference type="EMBL" id="MFC6088911.1"/>
    </source>
</evidence>
<feature type="region of interest" description="Disordered" evidence="1">
    <location>
        <begin position="143"/>
        <end position="163"/>
    </location>
</feature>
<feature type="compositionally biased region" description="Basic and acidic residues" evidence="1">
    <location>
        <begin position="147"/>
        <end position="157"/>
    </location>
</feature>
<keyword evidence="3" id="KW-1185">Reference proteome</keyword>
<evidence type="ECO:0000313" key="3">
    <source>
        <dbReference type="Proteomes" id="UP001596220"/>
    </source>
</evidence>